<feature type="signal peptide" evidence="1">
    <location>
        <begin position="1"/>
        <end position="20"/>
    </location>
</feature>
<name>A0AAT9FJG0_9BACT</name>
<evidence type="ECO:0000259" key="2">
    <source>
        <dbReference type="Pfam" id="PF07589"/>
    </source>
</evidence>
<dbReference type="EMBL" id="AP026866">
    <property type="protein sequence ID" value="BDS06075.1"/>
    <property type="molecule type" value="Genomic_DNA"/>
</dbReference>
<keyword evidence="1" id="KW-0732">Signal</keyword>
<gene>
    <name evidence="3" type="ORF">NT6N_11150</name>
</gene>
<dbReference type="Gene3D" id="2.60.120.200">
    <property type="match status" value="1"/>
</dbReference>
<feature type="domain" description="Ice-binding protein C-terminal" evidence="2">
    <location>
        <begin position="251"/>
        <end position="273"/>
    </location>
</feature>
<dbReference type="SUPFAM" id="SSF49899">
    <property type="entry name" value="Concanavalin A-like lectins/glucanases"/>
    <property type="match status" value="1"/>
</dbReference>
<dbReference type="Pfam" id="PF13385">
    <property type="entry name" value="Laminin_G_3"/>
    <property type="match status" value="1"/>
</dbReference>
<proteinExistence type="predicted"/>
<dbReference type="NCBIfam" id="TIGR02595">
    <property type="entry name" value="PEP_CTERM"/>
    <property type="match status" value="1"/>
</dbReference>
<dbReference type="Pfam" id="PF07589">
    <property type="entry name" value="PEP-CTERM"/>
    <property type="match status" value="1"/>
</dbReference>
<organism evidence="3">
    <name type="scientific">Oceaniferula spumae</name>
    <dbReference type="NCBI Taxonomy" id="2979115"/>
    <lineage>
        <taxon>Bacteria</taxon>
        <taxon>Pseudomonadati</taxon>
        <taxon>Verrucomicrobiota</taxon>
        <taxon>Verrucomicrobiia</taxon>
        <taxon>Verrucomicrobiales</taxon>
        <taxon>Verrucomicrobiaceae</taxon>
        <taxon>Oceaniferula</taxon>
    </lineage>
</organism>
<dbReference type="InterPro" id="IPR013424">
    <property type="entry name" value="Ice-binding_C"/>
</dbReference>
<dbReference type="AlphaFoldDB" id="A0AAT9FJG0"/>
<sequence>MKFPIFSSLLLASCTLPISAATLISQFDFSAANPFQNQLGPGNNPLSQLIDQGTSTTVNQSGGYVSMNGTSYLQGAASGGGDSSSLSGGTATQNGKWGYSVWFRTSDVGQADFTGLVSHGSADFSHQVSFGPTSGQLLSLMQGGDTQGQDSVAIIDGLQADTWYHLIMTRDASDNNQATVGITPFGQATANTPLDTTPTATNIGHGGDFRLGSNRAESLFFEGDFANLQVFTGELSQSEIQTLYENPNFDAIPEPSSAALLGLAGLGFILRRRK</sequence>
<accession>A0AAT9FJG0</accession>
<evidence type="ECO:0000313" key="3">
    <source>
        <dbReference type="EMBL" id="BDS06075.1"/>
    </source>
</evidence>
<protein>
    <recommendedName>
        <fullName evidence="2">Ice-binding protein C-terminal domain-containing protein</fullName>
    </recommendedName>
</protein>
<dbReference type="KEGG" id="osu:NT6N_11150"/>
<reference evidence="3" key="1">
    <citation type="submission" date="2024-07" db="EMBL/GenBank/DDBJ databases">
        <title>Complete genome sequence of Verrucomicrobiaceae bacterium NT6N.</title>
        <authorList>
            <person name="Huang C."/>
            <person name="Takami H."/>
            <person name="Hamasaki K."/>
        </authorList>
    </citation>
    <scope>NUCLEOTIDE SEQUENCE</scope>
    <source>
        <strain evidence="3">NT6N</strain>
    </source>
</reference>
<feature type="chain" id="PRO_5043848933" description="Ice-binding protein C-terminal domain-containing protein" evidence="1">
    <location>
        <begin position="21"/>
        <end position="274"/>
    </location>
</feature>
<evidence type="ECO:0000256" key="1">
    <source>
        <dbReference type="SAM" id="SignalP"/>
    </source>
</evidence>
<dbReference type="InterPro" id="IPR013320">
    <property type="entry name" value="ConA-like_dom_sf"/>
</dbReference>